<dbReference type="AlphaFoldDB" id="A0A2C6KUG4"/>
<feature type="compositionally biased region" description="Basic and acidic residues" evidence="1">
    <location>
        <begin position="370"/>
        <end position="394"/>
    </location>
</feature>
<evidence type="ECO:0000256" key="1">
    <source>
        <dbReference type="SAM" id="MobiDB-lite"/>
    </source>
</evidence>
<comment type="caution">
    <text evidence="2">The sequence shown here is derived from an EMBL/GenBank/DDBJ whole genome shotgun (WGS) entry which is preliminary data.</text>
</comment>
<feature type="region of interest" description="Disordered" evidence="1">
    <location>
        <begin position="360"/>
        <end position="398"/>
    </location>
</feature>
<feature type="region of interest" description="Disordered" evidence="1">
    <location>
        <begin position="561"/>
        <end position="588"/>
    </location>
</feature>
<dbReference type="RefSeq" id="XP_067921535.1">
    <property type="nucleotide sequence ID" value="XM_068066488.1"/>
</dbReference>
<dbReference type="Proteomes" id="UP000221165">
    <property type="component" value="Unassembled WGS sequence"/>
</dbReference>
<feature type="compositionally biased region" description="Low complexity" evidence="1">
    <location>
        <begin position="256"/>
        <end position="267"/>
    </location>
</feature>
<evidence type="ECO:0000313" key="3">
    <source>
        <dbReference type="Proteomes" id="UP000221165"/>
    </source>
</evidence>
<proteinExistence type="predicted"/>
<feature type="region of interest" description="Disordered" evidence="1">
    <location>
        <begin position="128"/>
        <end position="161"/>
    </location>
</feature>
<gene>
    <name evidence="2" type="ORF">CSUI_006325</name>
</gene>
<feature type="compositionally biased region" description="Polar residues" evidence="1">
    <location>
        <begin position="277"/>
        <end position="290"/>
    </location>
</feature>
<keyword evidence="3" id="KW-1185">Reference proteome</keyword>
<reference evidence="2 3" key="1">
    <citation type="journal article" date="2017" name="Int. J. Parasitol.">
        <title>The genome of the protozoan parasite Cystoisospora suis and a reverse vaccinology approach to identify vaccine candidates.</title>
        <authorList>
            <person name="Palmieri N."/>
            <person name="Shrestha A."/>
            <person name="Ruttkowski B."/>
            <person name="Beck T."/>
            <person name="Vogl C."/>
            <person name="Tomley F."/>
            <person name="Blake D.P."/>
            <person name="Joachim A."/>
        </authorList>
    </citation>
    <scope>NUCLEOTIDE SEQUENCE [LARGE SCALE GENOMIC DNA]</scope>
    <source>
        <strain evidence="2 3">Wien I</strain>
    </source>
</reference>
<feature type="region of interest" description="Disordered" evidence="1">
    <location>
        <begin position="256"/>
        <end position="297"/>
    </location>
</feature>
<feature type="compositionally biased region" description="Low complexity" evidence="1">
    <location>
        <begin position="141"/>
        <end position="160"/>
    </location>
</feature>
<feature type="region of interest" description="Disordered" evidence="1">
    <location>
        <begin position="459"/>
        <end position="509"/>
    </location>
</feature>
<feature type="compositionally biased region" description="Basic and acidic residues" evidence="1">
    <location>
        <begin position="462"/>
        <end position="495"/>
    </location>
</feature>
<evidence type="ECO:0000313" key="2">
    <source>
        <dbReference type="EMBL" id="PHJ19842.1"/>
    </source>
</evidence>
<protein>
    <submittedName>
        <fullName evidence="2">Tetratricopeptide repeat-containing protein</fullName>
    </submittedName>
</protein>
<accession>A0A2C6KUG4</accession>
<name>A0A2C6KUG4_9APIC</name>
<sequence length="588" mass="63838">MAFRALLSQPRNAAACSADPAVAVSTSGGGNALTSFLNSVTLDPLRTRQLMDGYDLGMVAHSAPAEGTDPLEGFGRPAFPPDFLDESSSQKPINLHAPHPVSVGQLEAAWLPRDGSTLDTEKRAFHGLGGPETLHFPPALGTTEGTSTSTTTSGNSTISSHNQISQLHSFPSYQFTTPSSSSPLPSFSSTSSLPPVYYPSAPVFSTDERSTYASHQRFHENFSWADEFNVFSQGEKCFHPETEGLQQRKIVPLPSSYGGVSSSSSTGAKETAGEASSAKQQLAEKTTEPFSTVPAPASASLTPSFDVPLYPLTAYPNCPPPLLHELPRMPVPFRELEQQRRRALEAASLAQAAVGIPTVPREAQSSNKVEGLRKEEAEEQKSFITETEKSKDSSKGPCFDQRAAQEMLENLKAMGQEKMEQSEFVHFIRQLASGHLSLVDGQLRDSAGQSVDWNTYVSKSQEGLDHETQRQENGEAREDTKNSMRENKEIEEEKNSPASTEDAGSFERSMKELENAWQRARDNGEIDEEEFQLFKSVFDTAGLSKAFGDAATDEASLMDGLWAPDEQTQGSFKHDDLLGGGDEEGQSQ</sequence>
<dbReference type="GeneID" id="94429699"/>
<feature type="non-terminal residue" evidence="2">
    <location>
        <position position="588"/>
    </location>
</feature>
<organism evidence="2 3">
    <name type="scientific">Cystoisospora suis</name>
    <dbReference type="NCBI Taxonomy" id="483139"/>
    <lineage>
        <taxon>Eukaryota</taxon>
        <taxon>Sar</taxon>
        <taxon>Alveolata</taxon>
        <taxon>Apicomplexa</taxon>
        <taxon>Conoidasida</taxon>
        <taxon>Coccidia</taxon>
        <taxon>Eucoccidiorida</taxon>
        <taxon>Eimeriorina</taxon>
        <taxon>Sarcocystidae</taxon>
        <taxon>Cystoisospora</taxon>
    </lineage>
</organism>
<dbReference type="VEuPathDB" id="ToxoDB:CSUI_006325"/>
<dbReference type="EMBL" id="MIGC01003175">
    <property type="protein sequence ID" value="PHJ19842.1"/>
    <property type="molecule type" value="Genomic_DNA"/>
</dbReference>